<dbReference type="Pfam" id="PF03160">
    <property type="entry name" value="Calx-beta"/>
    <property type="match status" value="2"/>
</dbReference>
<dbReference type="AlphaFoldDB" id="A0A1F5S4D2"/>
<dbReference type="InterPro" id="IPR011050">
    <property type="entry name" value="Pectin_lyase_fold/virulence"/>
</dbReference>
<dbReference type="Gene3D" id="2.60.40.2030">
    <property type="match status" value="2"/>
</dbReference>
<keyword evidence="2" id="KW-0677">Repeat</keyword>
<dbReference type="SMART" id="SM00237">
    <property type="entry name" value="Calx_beta"/>
    <property type="match status" value="1"/>
</dbReference>
<dbReference type="EMBL" id="MFGA01000005">
    <property type="protein sequence ID" value="OGF21519.1"/>
    <property type="molecule type" value="Genomic_DNA"/>
</dbReference>
<gene>
    <name evidence="6" type="ORF">A2257_03720</name>
</gene>
<dbReference type="GO" id="GO:0016020">
    <property type="term" value="C:membrane"/>
    <property type="evidence" value="ECO:0007669"/>
    <property type="project" value="InterPro"/>
</dbReference>
<dbReference type="SUPFAM" id="SSF141072">
    <property type="entry name" value="CalX-like"/>
    <property type="match status" value="2"/>
</dbReference>
<dbReference type="InterPro" id="IPR051171">
    <property type="entry name" value="CaCA"/>
</dbReference>
<dbReference type="Proteomes" id="UP000177407">
    <property type="component" value="Unassembled WGS sequence"/>
</dbReference>
<keyword evidence="1" id="KW-0732">Signal</keyword>
<evidence type="ECO:0000259" key="5">
    <source>
        <dbReference type="SMART" id="SM00237"/>
    </source>
</evidence>
<keyword evidence="4" id="KW-0813">Transport</keyword>
<dbReference type="SUPFAM" id="SSF51126">
    <property type="entry name" value="Pectin lyase-like"/>
    <property type="match status" value="1"/>
</dbReference>
<dbReference type="InterPro" id="IPR036366">
    <property type="entry name" value="PGBDSf"/>
</dbReference>
<dbReference type="NCBIfam" id="NF041518">
    <property type="entry name" value="choice_anch_Q"/>
    <property type="match status" value="1"/>
</dbReference>
<feature type="domain" description="Calx-beta" evidence="5">
    <location>
        <begin position="377"/>
        <end position="476"/>
    </location>
</feature>
<dbReference type="InterPro" id="IPR002477">
    <property type="entry name" value="Peptidoglycan-bd-like"/>
</dbReference>
<protein>
    <recommendedName>
        <fullName evidence="5">Calx-beta domain-containing protein</fullName>
    </recommendedName>
</protein>
<keyword evidence="3" id="KW-0106">Calcium</keyword>
<organism evidence="6 7">
    <name type="scientific">Candidatus Falkowbacteria bacterium RIFOXYA2_FULL_38_12</name>
    <dbReference type="NCBI Taxonomy" id="1797993"/>
    <lineage>
        <taxon>Bacteria</taxon>
        <taxon>Candidatus Falkowiibacteriota</taxon>
    </lineage>
</organism>
<accession>A0A1F5S4D2</accession>
<reference evidence="6 7" key="1">
    <citation type="journal article" date="2016" name="Nat. Commun.">
        <title>Thousands of microbial genomes shed light on interconnected biogeochemical processes in an aquifer system.</title>
        <authorList>
            <person name="Anantharaman K."/>
            <person name="Brown C.T."/>
            <person name="Hug L.A."/>
            <person name="Sharon I."/>
            <person name="Castelle C.J."/>
            <person name="Probst A.J."/>
            <person name="Thomas B.C."/>
            <person name="Singh A."/>
            <person name="Wilkins M.J."/>
            <person name="Karaoz U."/>
            <person name="Brodie E.L."/>
            <person name="Williams K.H."/>
            <person name="Hubbard S.S."/>
            <person name="Banfield J.F."/>
        </authorList>
    </citation>
    <scope>NUCLEOTIDE SEQUENCE [LARGE SCALE GENOMIC DNA]</scope>
</reference>
<dbReference type="InterPro" id="IPR006626">
    <property type="entry name" value="PbH1"/>
</dbReference>
<dbReference type="InterPro" id="IPR036365">
    <property type="entry name" value="PGBD-like_sf"/>
</dbReference>
<evidence type="ECO:0000313" key="6">
    <source>
        <dbReference type="EMBL" id="OGF21519.1"/>
    </source>
</evidence>
<dbReference type="InterPro" id="IPR003644">
    <property type="entry name" value="Calx_beta"/>
</dbReference>
<name>A0A1F5S4D2_9BACT</name>
<proteinExistence type="predicted"/>
<dbReference type="SUPFAM" id="SSF47090">
    <property type="entry name" value="PGBD-like"/>
    <property type="match status" value="1"/>
</dbReference>
<dbReference type="Gene3D" id="1.10.101.10">
    <property type="entry name" value="PGBD-like superfamily/PGBD"/>
    <property type="match status" value="1"/>
</dbReference>
<keyword evidence="4" id="KW-0406">Ion transport</keyword>
<dbReference type="SMART" id="SM00710">
    <property type="entry name" value="PbH1"/>
    <property type="match status" value="4"/>
</dbReference>
<evidence type="ECO:0000313" key="7">
    <source>
        <dbReference type="Proteomes" id="UP000177407"/>
    </source>
</evidence>
<dbReference type="PANTHER" id="PTHR11878">
    <property type="entry name" value="SODIUM/CALCIUM EXCHANGER"/>
    <property type="match status" value="1"/>
</dbReference>
<sequence length="927" mass="97277">MYSRSTQGKVINVGTEATAAGDNMLNGVVIQNNTIYGALYYNPALADVSTHSIFVGYNANASIKYNTVIGGGYAIVIKGGGMEYSSGGIFYNKIINSTGVASLRVKGIKNANIFNNVIYANSSISGTYYPVHIGQNGEGEVSTGTVLKNNIIVGGGGSKLIYIESSSTTGFVSNYNLLYRHNEGYIGYNGTNYSFSSWQGLGYDANSINSDPLFTDPNNYNVTVSPVSPTINAGTDVGLSQDFLGVAVPQGTSPDIGLYELYVPNSVPSSLIQYKSNGTTIIETGSLTNETTVVFKMGMSSLNSADSLTPQIEIRELGSDFTNTFTNSGSAVLYSGVGVTGEVTVTGLKNGTAYHWQARISNSAGSSSWTSYGSNLESVADFETDPPTIQFTSASSSGAESSTSVNLELSLSGISSKEITVGYSVTGGTASGSGVDYTLGSGTAIISAGSLTTNISLTVVNDSIDEDNETVQVAIADPSNATLGSNTVFTYTVNDNDDPPTVTLSVNPATIAEASEESVITSTLSATSGKTITIDLLYSGTATGSGADYTASSAEIIIVAGGLTGTATVTSVQDLTNEANETIIIDINSVTNGSESGTQQETITINDDDCATVDNTATYNSYPTCGPATCNVGYVLSAGACILSGGIGGVSSPSSTGSGVANAQASGIGVSLNVGEINRSGTNVLTYITNQNNFVAPESGYDWQPSSHSFNINNFDLLNGIVTIVFSSEPKTVILAKGQTKDVDLGGDGVSDIRVTFSGIFVNRAEITIQSLINENNQKNNKPDYYEGRLIKYIAHPKIYLIKNNKKHWIVDELTFNYFGYKWSSVETIFESTAFADGDNIVAPKLSKFVFSRNLKIGMTGNDVKELQKYLNSKNFLVAKEGAGSPGQETPTFGPATKAALINFQKAKKIDPAIGFFGSITRDFINK</sequence>
<dbReference type="PANTHER" id="PTHR11878:SF65">
    <property type="entry name" value="NA_CA-EXCHANGE PROTEIN, ISOFORM G"/>
    <property type="match status" value="1"/>
</dbReference>
<dbReference type="Pfam" id="PF01471">
    <property type="entry name" value="PG_binding_1"/>
    <property type="match status" value="1"/>
</dbReference>
<dbReference type="GO" id="GO:0007154">
    <property type="term" value="P:cell communication"/>
    <property type="evidence" value="ECO:0007669"/>
    <property type="project" value="InterPro"/>
</dbReference>
<dbReference type="InterPro" id="IPR038081">
    <property type="entry name" value="CalX-like_sf"/>
</dbReference>
<dbReference type="InterPro" id="IPR059226">
    <property type="entry name" value="Choice_anch_Q_dom"/>
</dbReference>
<evidence type="ECO:0000256" key="2">
    <source>
        <dbReference type="ARBA" id="ARBA00022737"/>
    </source>
</evidence>
<evidence type="ECO:0000256" key="3">
    <source>
        <dbReference type="ARBA" id="ARBA00022837"/>
    </source>
</evidence>
<evidence type="ECO:0000256" key="1">
    <source>
        <dbReference type="ARBA" id="ARBA00022729"/>
    </source>
</evidence>
<comment type="caution">
    <text evidence="6">The sequence shown here is derived from an EMBL/GenBank/DDBJ whole genome shotgun (WGS) entry which is preliminary data.</text>
</comment>
<evidence type="ECO:0000256" key="4">
    <source>
        <dbReference type="ARBA" id="ARBA00023065"/>
    </source>
</evidence>
<dbReference type="GO" id="GO:0030001">
    <property type="term" value="P:metal ion transport"/>
    <property type="evidence" value="ECO:0007669"/>
    <property type="project" value="TreeGrafter"/>
</dbReference>